<reference evidence="1 2" key="1">
    <citation type="journal article" date="2020" name="Biotechnol. Biofuels">
        <title>New insights from the biogas microbiome by comprehensive genome-resolved metagenomics of nearly 1600 species originating from multiple anaerobic digesters.</title>
        <authorList>
            <person name="Campanaro S."/>
            <person name="Treu L."/>
            <person name="Rodriguez-R L.M."/>
            <person name="Kovalovszki A."/>
            <person name="Ziels R.M."/>
            <person name="Maus I."/>
            <person name="Zhu X."/>
            <person name="Kougias P.G."/>
            <person name="Basile A."/>
            <person name="Luo G."/>
            <person name="Schluter A."/>
            <person name="Konstantinidis K.T."/>
            <person name="Angelidaki I."/>
        </authorList>
    </citation>
    <scope>NUCLEOTIDE SEQUENCE [LARGE SCALE GENOMIC DNA]</scope>
    <source>
        <strain evidence="1">AS04akNAM_66</strain>
    </source>
</reference>
<organism evidence="1 2">
    <name type="scientific">Brucella intermedia</name>
    <dbReference type="NCBI Taxonomy" id="94625"/>
    <lineage>
        <taxon>Bacteria</taxon>
        <taxon>Pseudomonadati</taxon>
        <taxon>Pseudomonadota</taxon>
        <taxon>Alphaproteobacteria</taxon>
        <taxon>Hyphomicrobiales</taxon>
        <taxon>Brucellaceae</taxon>
        <taxon>Brucella/Ochrobactrum group</taxon>
        <taxon>Brucella</taxon>
    </lineage>
</organism>
<gene>
    <name evidence="1" type="ORF">GXX48_24525</name>
</gene>
<dbReference type="Proteomes" id="UP000551563">
    <property type="component" value="Unassembled WGS sequence"/>
</dbReference>
<dbReference type="EMBL" id="DUMN01000705">
    <property type="protein sequence ID" value="HHV70762.1"/>
    <property type="molecule type" value="Genomic_DNA"/>
</dbReference>
<sequence>MDVKLKTKALRTGTRREGDLFYRVVGWREKYALLSFSANYGHGTSTFQMWLKPSDFENIIRGMLEANRDAAVLAIGNALAATFEPTAEKE</sequence>
<name>A0A7V6U2E9_9HYPH</name>
<protein>
    <submittedName>
        <fullName evidence="1">Uncharacterized protein</fullName>
    </submittedName>
</protein>
<evidence type="ECO:0000313" key="2">
    <source>
        <dbReference type="Proteomes" id="UP000551563"/>
    </source>
</evidence>
<dbReference type="AlphaFoldDB" id="A0A7V6U2E9"/>
<evidence type="ECO:0000313" key="1">
    <source>
        <dbReference type="EMBL" id="HHV70762.1"/>
    </source>
</evidence>
<accession>A0A7V6U2E9</accession>
<comment type="caution">
    <text evidence="1">The sequence shown here is derived from an EMBL/GenBank/DDBJ whole genome shotgun (WGS) entry which is preliminary data.</text>
</comment>
<proteinExistence type="predicted"/>